<organism evidence="2 3">
    <name type="scientific">Irregularibacter muris</name>
    <dbReference type="NCBI Taxonomy" id="1796619"/>
    <lineage>
        <taxon>Bacteria</taxon>
        <taxon>Bacillati</taxon>
        <taxon>Bacillota</taxon>
        <taxon>Clostridia</taxon>
        <taxon>Eubacteriales</taxon>
        <taxon>Eubacteriaceae</taxon>
        <taxon>Irregularibacter</taxon>
    </lineage>
</organism>
<dbReference type="Proteomes" id="UP001205748">
    <property type="component" value="Unassembled WGS sequence"/>
</dbReference>
<accession>A0AAE3HIJ1</accession>
<evidence type="ECO:0000259" key="1">
    <source>
        <dbReference type="Pfam" id="PF04101"/>
    </source>
</evidence>
<evidence type="ECO:0000313" key="3">
    <source>
        <dbReference type="Proteomes" id="UP001205748"/>
    </source>
</evidence>
<dbReference type="Gene3D" id="3.40.50.2000">
    <property type="entry name" value="Glycogen Phosphorylase B"/>
    <property type="match status" value="1"/>
</dbReference>
<reference evidence="2" key="1">
    <citation type="submission" date="2022-07" db="EMBL/GenBank/DDBJ databases">
        <title>Enhanced cultured diversity of the mouse gut microbiota enables custom-made synthetic communities.</title>
        <authorList>
            <person name="Afrizal A."/>
        </authorList>
    </citation>
    <scope>NUCLEOTIDE SEQUENCE</scope>
    <source>
        <strain evidence="2">DSM 28593</strain>
    </source>
</reference>
<proteinExistence type="predicted"/>
<keyword evidence="3" id="KW-1185">Reference proteome</keyword>
<feature type="domain" description="Glycosyl transferase family 28 C-terminal" evidence="1">
    <location>
        <begin position="1"/>
        <end position="131"/>
    </location>
</feature>
<comment type="caution">
    <text evidence="2">The sequence shown here is derived from an EMBL/GenBank/DDBJ whole genome shotgun (WGS) entry which is preliminary data.</text>
</comment>
<dbReference type="InterPro" id="IPR007235">
    <property type="entry name" value="Glyco_trans_28_C"/>
</dbReference>
<evidence type="ECO:0000313" key="2">
    <source>
        <dbReference type="EMBL" id="MCR1900084.1"/>
    </source>
</evidence>
<protein>
    <submittedName>
        <fullName evidence="2">Glycosyl transferase</fullName>
    </submittedName>
</protein>
<dbReference type="Pfam" id="PF04101">
    <property type="entry name" value="Glyco_tran_28_C"/>
    <property type="match status" value="1"/>
</dbReference>
<dbReference type="AlphaFoldDB" id="A0AAE3HIJ1"/>
<dbReference type="RefSeq" id="WP_257533049.1">
    <property type="nucleotide sequence ID" value="NZ_JANKAS010000018.1"/>
</dbReference>
<sequence>MILVTLGTHELPFIRLVKQVEELKINNVVDDEIIVQSGNTPYESKNLNIQPFFSSDEMDRLYDDADIIITHGGTGSIIQGVKKRKRVIATARLKKYNEHNDDHQVEIIDQFVEAGYILDLKEDENIGDKIREAKIFQPKIFISGRDKIIQFINDYIQNI</sequence>
<name>A0AAE3HIJ1_9FIRM</name>
<keyword evidence="2" id="KW-0808">Transferase</keyword>
<gene>
    <name evidence="2" type="ORF">NSA47_14035</name>
</gene>
<dbReference type="EMBL" id="JANKAS010000018">
    <property type="protein sequence ID" value="MCR1900084.1"/>
    <property type="molecule type" value="Genomic_DNA"/>
</dbReference>
<dbReference type="NCBIfam" id="NF041548">
    <property type="entry name" value="PssE"/>
    <property type="match status" value="1"/>
</dbReference>
<dbReference type="GO" id="GO:0016758">
    <property type="term" value="F:hexosyltransferase activity"/>
    <property type="evidence" value="ECO:0007669"/>
    <property type="project" value="InterPro"/>
</dbReference>
<dbReference type="InterPro" id="IPR048097">
    <property type="entry name" value="Cps14G-like"/>
</dbReference>